<sequence>MGVRSLSIVALVGLLAALVYDRYPSLALVYVNHPSRLVKINTFQSYEIKFADKIRSCEDVLMIKEQGLAVLACDPGRERWNTVMGVFLDGPVANADLYIYDYKKTNAPDSESLKQLTLANFAGKTDFHTLGLAFDDASSTLLAVNHAKNGSRIEKFHLDVDKLTATHLATIQHPLIRSPNAMIMVDQDTFYLTNDHKFLARDSIPLARLETFTAAPLGNVVLVKTHGGEVQATKLASVPFANGIELIGDSTLVVASTTDPGLFFYRINPDGSLTFTSKTRVPFLPDNLSVDGKTLMVAGHPYFPTLARFTKSRHICNDEAEFSKADAAMKEYCQDKSAQAGSWVAEWDAEHGLRTLYTDTEYPSSAMATHDSKRKTGIIGGLYAKGILVWRD</sequence>
<dbReference type="Gene3D" id="2.120.10.30">
    <property type="entry name" value="TolB, C-terminal domain"/>
    <property type="match status" value="1"/>
</dbReference>
<dbReference type="SUPFAM" id="SSF63829">
    <property type="entry name" value="Calcium-dependent phosphotriesterase"/>
    <property type="match status" value="1"/>
</dbReference>
<evidence type="ECO:0000313" key="3">
    <source>
        <dbReference type="Proteomes" id="UP000039046"/>
    </source>
</evidence>
<dbReference type="HOGENOM" id="CLU_035172_1_0_1"/>
<dbReference type="PANTHER" id="PTHR11799">
    <property type="entry name" value="PARAOXONASE"/>
    <property type="match status" value="1"/>
</dbReference>
<proteinExistence type="predicted"/>
<dbReference type="InterPro" id="IPR011042">
    <property type="entry name" value="6-blade_b-propeller_TolB-like"/>
</dbReference>
<keyword evidence="1" id="KW-0732">Signal</keyword>
<dbReference type="InterPro" id="IPR051288">
    <property type="entry name" value="Serum_paraoxonase/arylesterase"/>
</dbReference>
<dbReference type="Proteomes" id="UP000039046">
    <property type="component" value="Unassembled WGS sequence"/>
</dbReference>
<name>A0A0A1TPS9_9HYPO</name>
<evidence type="ECO:0000313" key="2">
    <source>
        <dbReference type="EMBL" id="CEJ93700.1"/>
    </source>
</evidence>
<reference evidence="2 3" key="1">
    <citation type="journal article" date="2015" name="Genome Announc.">
        <title>Draft Genome Sequence and Gene Annotation of the Entomopathogenic Fungus Verticillium hemipterigenum.</title>
        <authorList>
            <person name="Horn F."/>
            <person name="Habel A."/>
            <person name="Scharf D.H."/>
            <person name="Dworschak J."/>
            <person name="Brakhage A.A."/>
            <person name="Guthke R."/>
            <person name="Hertweck C."/>
            <person name="Linde J."/>
        </authorList>
    </citation>
    <scope>NUCLEOTIDE SEQUENCE [LARGE SCALE GENOMIC DNA]</scope>
</reference>
<gene>
    <name evidence="2" type="ORF">VHEMI09273</name>
</gene>
<accession>A0A0A1TPS9</accession>
<dbReference type="OrthoDB" id="5307922at2759"/>
<evidence type="ECO:0000256" key="1">
    <source>
        <dbReference type="SAM" id="SignalP"/>
    </source>
</evidence>
<keyword evidence="3" id="KW-1185">Reference proteome</keyword>
<feature type="signal peptide" evidence="1">
    <location>
        <begin position="1"/>
        <end position="21"/>
    </location>
</feature>
<dbReference type="PANTHER" id="PTHR11799:SF30">
    <property type="entry name" value="SERUM PARAOXONASE_ARYLESTERASE 2"/>
    <property type="match status" value="1"/>
</dbReference>
<protein>
    <recommendedName>
        <fullName evidence="4">Paraoxonase</fullName>
    </recommendedName>
</protein>
<dbReference type="AlphaFoldDB" id="A0A0A1TPS9"/>
<evidence type="ECO:0008006" key="4">
    <source>
        <dbReference type="Google" id="ProtNLM"/>
    </source>
</evidence>
<dbReference type="EMBL" id="CDHN01000006">
    <property type="protein sequence ID" value="CEJ93700.1"/>
    <property type="molecule type" value="Genomic_DNA"/>
</dbReference>
<organism evidence="2 3">
    <name type="scientific">[Torrubiella] hemipterigena</name>
    <dbReference type="NCBI Taxonomy" id="1531966"/>
    <lineage>
        <taxon>Eukaryota</taxon>
        <taxon>Fungi</taxon>
        <taxon>Dikarya</taxon>
        <taxon>Ascomycota</taxon>
        <taxon>Pezizomycotina</taxon>
        <taxon>Sordariomycetes</taxon>
        <taxon>Hypocreomycetidae</taxon>
        <taxon>Hypocreales</taxon>
        <taxon>Clavicipitaceae</taxon>
        <taxon>Clavicipitaceae incertae sedis</taxon>
        <taxon>'Torrubiella' clade</taxon>
    </lineage>
</organism>
<feature type="chain" id="PRO_5001979857" description="Paraoxonase" evidence="1">
    <location>
        <begin position="22"/>
        <end position="392"/>
    </location>
</feature>